<keyword evidence="1" id="KW-1133">Transmembrane helix</keyword>
<protein>
    <submittedName>
        <fullName evidence="2">Uncharacterized protein</fullName>
    </submittedName>
</protein>
<evidence type="ECO:0000313" key="3">
    <source>
        <dbReference type="Proteomes" id="UP001162483"/>
    </source>
</evidence>
<name>A0ABN9FA47_9NEOB</name>
<evidence type="ECO:0000313" key="2">
    <source>
        <dbReference type="EMBL" id="CAI9593702.1"/>
    </source>
</evidence>
<accession>A0ABN9FA47</accession>
<feature type="transmembrane region" description="Helical" evidence="1">
    <location>
        <begin position="111"/>
        <end position="128"/>
    </location>
</feature>
<feature type="transmembrane region" description="Helical" evidence="1">
    <location>
        <begin position="167"/>
        <end position="190"/>
    </location>
</feature>
<reference evidence="2" key="1">
    <citation type="submission" date="2023-05" db="EMBL/GenBank/DDBJ databases">
        <authorList>
            <person name="Stuckert A."/>
        </authorList>
    </citation>
    <scope>NUCLEOTIDE SEQUENCE</scope>
</reference>
<evidence type="ECO:0000256" key="1">
    <source>
        <dbReference type="SAM" id="Phobius"/>
    </source>
</evidence>
<gene>
    <name evidence="2" type="ORF">SPARVUS_LOCUS11607045</name>
</gene>
<comment type="caution">
    <text evidence="2">The sequence shown here is derived from an EMBL/GenBank/DDBJ whole genome shotgun (WGS) entry which is preliminary data.</text>
</comment>
<keyword evidence="1" id="KW-0472">Membrane</keyword>
<keyword evidence="1" id="KW-0812">Transmembrane</keyword>
<feature type="transmembrane region" description="Helical" evidence="1">
    <location>
        <begin position="42"/>
        <end position="65"/>
    </location>
</feature>
<keyword evidence="3" id="KW-1185">Reference proteome</keyword>
<feature type="transmembrane region" description="Helical" evidence="1">
    <location>
        <begin position="71"/>
        <end position="99"/>
    </location>
</feature>
<proteinExistence type="predicted"/>
<sequence>MIFASGLAPHFAMTSMQDMKIKARSQLRISGLFPSAYWFGQALVDVALSWLLLFLMIAILFAFSYSFHLSFLNAVLLIVEVLGYGMAMVLYVYLITLVFGRKKIHHDRWSFFFILSSVIPAILLWVVITFPVEIYFLYLILVPPSSLMAFLIHLVHLKEDYYRVQLSVAYGHLVIPYAQTIVFWGLLWFLEWWIGTRSLKQDPVFRSKVPGPLLDEDISLGLQC</sequence>
<organism evidence="2 3">
    <name type="scientific">Staurois parvus</name>
    <dbReference type="NCBI Taxonomy" id="386267"/>
    <lineage>
        <taxon>Eukaryota</taxon>
        <taxon>Metazoa</taxon>
        <taxon>Chordata</taxon>
        <taxon>Craniata</taxon>
        <taxon>Vertebrata</taxon>
        <taxon>Euteleostomi</taxon>
        <taxon>Amphibia</taxon>
        <taxon>Batrachia</taxon>
        <taxon>Anura</taxon>
        <taxon>Neobatrachia</taxon>
        <taxon>Ranoidea</taxon>
        <taxon>Ranidae</taxon>
        <taxon>Staurois</taxon>
    </lineage>
</organism>
<dbReference type="Proteomes" id="UP001162483">
    <property type="component" value="Unassembled WGS sequence"/>
</dbReference>
<feature type="transmembrane region" description="Helical" evidence="1">
    <location>
        <begin position="134"/>
        <end position="155"/>
    </location>
</feature>
<dbReference type="EMBL" id="CATNWA010016571">
    <property type="protein sequence ID" value="CAI9593702.1"/>
    <property type="molecule type" value="Genomic_DNA"/>
</dbReference>